<dbReference type="PANTHER" id="PTHR45947">
    <property type="entry name" value="SULFOQUINOVOSYL TRANSFERASE SQD2"/>
    <property type="match status" value="1"/>
</dbReference>
<keyword evidence="5" id="KW-1185">Reference proteome</keyword>
<accession>A0A8I0KP90</accession>
<keyword evidence="2 4" id="KW-0808">Transferase</keyword>
<dbReference type="GO" id="GO:1901137">
    <property type="term" value="P:carbohydrate derivative biosynthetic process"/>
    <property type="evidence" value="ECO:0007669"/>
    <property type="project" value="UniProtKB-ARBA"/>
</dbReference>
<gene>
    <name evidence="4" type="ORF">H8R10_07720</name>
</gene>
<dbReference type="InterPro" id="IPR028098">
    <property type="entry name" value="Glyco_trans_4-like_N"/>
</dbReference>
<dbReference type="AlphaFoldDB" id="A0A8I0KP90"/>
<dbReference type="EMBL" id="JACRUO010000002">
    <property type="protein sequence ID" value="MBD3690111.1"/>
    <property type="molecule type" value="Genomic_DNA"/>
</dbReference>
<feature type="domain" description="Glycosyltransferase subfamily 4-like N-terminal" evidence="3">
    <location>
        <begin position="29"/>
        <end position="188"/>
    </location>
</feature>
<dbReference type="SUPFAM" id="SSF53756">
    <property type="entry name" value="UDP-Glycosyltransferase/glycogen phosphorylase"/>
    <property type="match status" value="1"/>
</dbReference>
<keyword evidence="1" id="KW-0328">Glycosyltransferase</keyword>
<comment type="caution">
    <text evidence="4">The sequence shown here is derived from an EMBL/GenBank/DDBJ whole genome shotgun (WGS) entry which is preliminary data.</text>
</comment>
<protein>
    <submittedName>
        <fullName evidence="4">Glycosyltransferase family 4 protein</fullName>
    </submittedName>
</protein>
<dbReference type="Pfam" id="PF13439">
    <property type="entry name" value="Glyco_transf_4"/>
    <property type="match status" value="1"/>
</dbReference>
<dbReference type="Proteomes" id="UP000627538">
    <property type="component" value="Unassembled WGS sequence"/>
</dbReference>
<evidence type="ECO:0000256" key="2">
    <source>
        <dbReference type="ARBA" id="ARBA00022679"/>
    </source>
</evidence>
<sequence length="391" mass="41541">MSRRGFVRIVSRIFPPEAGAAPLRLGGVADAVARSGARVEVITTTVPPGAAGEDEAHDVRRIPVVRDKDGYVKGYVSYLSFDIPAFVRQLVGPRPGIVLVEPPPTTAALTRIACAVRAVPYVAYAPDVWSEAARAFAPGIVVAALRAMESFGYRGARRVIAISDDVAATARGMGARRVDVVPNGIDTDVFTVDGPEIDAVRRDELGIGDAPYVVYAGTASQWQGAGIFVEALARVRDDVPHHLVFLGKGSEWDSIGEASYRLGIADRVHMLGTVPPAEAAAWTRGAAASAVSLRPGVGYDFAYPTKILSSLACGTPVLYAGPGPAVSDIRAADLGWACDYDADALAQVWRGVSQRDATQRQRVREWVETHRSLRASATRVAEILRDAASGE</sequence>
<dbReference type="GO" id="GO:0016758">
    <property type="term" value="F:hexosyltransferase activity"/>
    <property type="evidence" value="ECO:0007669"/>
    <property type="project" value="TreeGrafter"/>
</dbReference>
<dbReference type="Gene3D" id="3.40.50.2000">
    <property type="entry name" value="Glycogen Phosphorylase B"/>
    <property type="match status" value="2"/>
</dbReference>
<evidence type="ECO:0000256" key="1">
    <source>
        <dbReference type="ARBA" id="ARBA00022676"/>
    </source>
</evidence>
<reference evidence="4 5" key="1">
    <citation type="submission" date="2020-08" db="EMBL/GenBank/DDBJ databases">
        <title>Winkia gen. nov., sp. nov., isolated from faeces of the Anser albifrons in China.</title>
        <authorList>
            <person name="Liu Q."/>
        </authorList>
    </citation>
    <scope>NUCLEOTIDE SEQUENCE [LARGE SCALE GENOMIC DNA]</scope>
    <source>
        <strain evidence="4 5">C62</strain>
    </source>
</reference>
<dbReference type="RefSeq" id="WP_191072206.1">
    <property type="nucleotide sequence ID" value="NZ_CP060506.1"/>
</dbReference>
<dbReference type="PANTHER" id="PTHR45947:SF3">
    <property type="entry name" value="SULFOQUINOVOSYL TRANSFERASE SQD2"/>
    <property type="match status" value="1"/>
</dbReference>
<dbReference type="Pfam" id="PF13692">
    <property type="entry name" value="Glyco_trans_1_4"/>
    <property type="match status" value="1"/>
</dbReference>
<organism evidence="4 5">
    <name type="scientific">Nanchangia anserum</name>
    <dbReference type="NCBI Taxonomy" id="2692125"/>
    <lineage>
        <taxon>Bacteria</taxon>
        <taxon>Bacillati</taxon>
        <taxon>Actinomycetota</taxon>
        <taxon>Actinomycetes</taxon>
        <taxon>Actinomycetales</taxon>
        <taxon>Actinomycetaceae</taxon>
        <taxon>Nanchangia</taxon>
    </lineage>
</organism>
<proteinExistence type="predicted"/>
<dbReference type="CDD" id="cd03794">
    <property type="entry name" value="GT4_WbuB-like"/>
    <property type="match status" value="1"/>
</dbReference>
<evidence type="ECO:0000259" key="3">
    <source>
        <dbReference type="Pfam" id="PF13439"/>
    </source>
</evidence>
<evidence type="ECO:0000313" key="5">
    <source>
        <dbReference type="Proteomes" id="UP000627538"/>
    </source>
</evidence>
<evidence type="ECO:0000313" key="4">
    <source>
        <dbReference type="EMBL" id="MBD3690111.1"/>
    </source>
</evidence>
<name>A0A8I0KP90_9ACTO</name>
<dbReference type="InterPro" id="IPR050194">
    <property type="entry name" value="Glycosyltransferase_grp1"/>
</dbReference>